<name>A0ACC0Z440_9ROSI</name>
<gene>
    <name evidence="1" type="ORF">Pint_05521</name>
</gene>
<protein>
    <submittedName>
        <fullName evidence="1">Uncharacterized protein</fullName>
    </submittedName>
</protein>
<dbReference type="EMBL" id="CM047738">
    <property type="protein sequence ID" value="KAJ0045951.1"/>
    <property type="molecule type" value="Genomic_DNA"/>
</dbReference>
<reference evidence="2" key="1">
    <citation type="journal article" date="2023" name="G3 (Bethesda)">
        <title>Genome assembly and association tests identify interacting loci associated with vigor, precocity, and sex in interspecific pistachio rootstocks.</title>
        <authorList>
            <person name="Palmer W."/>
            <person name="Jacygrad E."/>
            <person name="Sagayaradj S."/>
            <person name="Cavanaugh K."/>
            <person name="Han R."/>
            <person name="Bertier L."/>
            <person name="Beede B."/>
            <person name="Kafkas S."/>
            <person name="Golino D."/>
            <person name="Preece J."/>
            <person name="Michelmore R."/>
        </authorList>
    </citation>
    <scope>NUCLEOTIDE SEQUENCE [LARGE SCALE GENOMIC DNA]</scope>
</reference>
<sequence>MRRRSGATCHSLTLCLLFLLTAAVTAEREKNSSSASLFWSTAKEEEDLLRKTEPNDDSSAPSVVSDPDQLDGGFSSLDGMLQWAIGHSDPAKLKETAQDVQRLSPSELKKRQMEIKELMEKLKMPSDAQLMQIAIDDLNNSSLSLEDRHRALQELLILVEPIDNANDLSKLGGFAVLVREFNHPDTDIRKVSAWILGKASQNNPFVQKQVLDLGALSKLMKMVKSSFVEEAVKALYAVSALIRNNVAGQELFYAEAGDLMLQDILSNSSIDIRLRRKAVFLVAELAECQLENMHKVELPFFSNRLFLKSVVDLTASTDLDLQEKALVAIKNLLQLRTIEALVLKDFCGLDTALERLRQQLRDLMLEEYQRDYAMDLEALCKEVELVFHRRLGMGTKVPT</sequence>
<dbReference type="Proteomes" id="UP001163603">
    <property type="component" value="Chromosome 3"/>
</dbReference>
<keyword evidence="2" id="KW-1185">Reference proteome</keyword>
<evidence type="ECO:0000313" key="1">
    <source>
        <dbReference type="EMBL" id="KAJ0045951.1"/>
    </source>
</evidence>
<comment type="caution">
    <text evidence="1">The sequence shown here is derived from an EMBL/GenBank/DDBJ whole genome shotgun (WGS) entry which is preliminary data.</text>
</comment>
<evidence type="ECO:0000313" key="2">
    <source>
        <dbReference type="Proteomes" id="UP001163603"/>
    </source>
</evidence>
<organism evidence="1 2">
    <name type="scientific">Pistacia integerrima</name>
    <dbReference type="NCBI Taxonomy" id="434235"/>
    <lineage>
        <taxon>Eukaryota</taxon>
        <taxon>Viridiplantae</taxon>
        <taxon>Streptophyta</taxon>
        <taxon>Embryophyta</taxon>
        <taxon>Tracheophyta</taxon>
        <taxon>Spermatophyta</taxon>
        <taxon>Magnoliopsida</taxon>
        <taxon>eudicotyledons</taxon>
        <taxon>Gunneridae</taxon>
        <taxon>Pentapetalae</taxon>
        <taxon>rosids</taxon>
        <taxon>malvids</taxon>
        <taxon>Sapindales</taxon>
        <taxon>Anacardiaceae</taxon>
        <taxon>Pistacia</taxon>
    </lineage>
</organism>
<accession>A0ACC0Z440</accession>
<proteinExistence type="predicted"/>